<dbReference type="GO" id="GO:0042277">
    <property type="term" value="F:peptide binding"/>
    <property type="evidence" value="ECO:0007669"/>
    <property type="project" value="TreeGrafter"/>
</dbReference>
<evidence type="ECO:0000256" key="11">
    <source>
        <dbReference type="SAM" id="Phobius"/>
    </source>
</evidence>
<keyword evidence="11" id="KW-0812">Transmembrane</keyword>
<dbReference type="AlphaFoldDB" id="A0AAP0RA32"/>
<evidence type="ECO:0000259" key="13">
    <source>
        <dbReference type="Pfam" id="PF17900"/>
    </source>
</evidence>
<dbReference type="Gene3D" id="1.10.390.10">
    <property type="entry name" value="Neutral Protease Domain 2"/>
    <property type="match status" value="2"/>
</dbReference>
<evidence type="ECO:0000256" key="8">
    <source>
        <dbReference type="PIRSR" id="PIRSR634016-1"/>
    </source>
</evidence>
<dbReference type="Pfam" id="PF01433">
    <property type="entry name" value="Peptidase_M1"/>
    <property type="match status" value="2"/>
</dbReference>
<feature type="domain" description="Peptidase M1 membrane alanine aminopeptidase" evidence="12">
    <location>
        <begin position="155"/>
        <end position="270"/>
    </location>
</feature>
<accession>A0AAP0RA32</accession>
<feature type="domain" description="Peptidase M1 membrane alanine aminopeptidase" evidence="12">
    <location>
        <begin position="304"/>
        <end position="420"/>
    </location>
</feature>
<gene>
    <name evidence="14" type="ORF">L1049_018431</name>
</gene>
<feature type="site" description="Transition state stabilizer" evidence="10">
    <location>
        <position position="396"/>
    </location>
</feature>
<proteinExistence type="inferred from homology"/>
<dbReference type="GO" id="GO:0005737">
    <property type="term" value="C:cytoplasm"/>
    <property type="evidence" value="ECO:0007669"/>
    <property type="project" value="TreeGrafter"/>
</dbReference>
<comment type="similarity">
    <text evidence="1">Belongs to the peptidase M1 family.</text>
</comment>
<dbReference type="Gene3D" id="2.60.40.1730">
    <property type="entry name" value="tricorn interacting facor f3 domain"/>
    <property type="match status" value="1"/>
</dbReference>
<dbReference type="InterPro" id="IPR001930">
    <property type="entry name" value="Peptidase_M1"/>
</dbReference>
<dbReference type="PANTHER" id="PTHR11533">
    <property type="entry name" value="PROTEASE M1 ZINC METALLOPROTEASE"/>
    <property type="match status" value="1"/>
</dbReference>
<dbReference type="InterPro" id="IPR014782">
    <property type="entry name" value="Peptidase_M1_dom"/>
</dbReference>
<comment type="cofactor">
    <cofactor evidence="9">
        <name>Zn(2+)</name>
        <dbReference type="ChEBI" id="CHEBI:29105"/>
    </cofactor>
    <text evidence="9">Binds 1 zinc ion per subunit.</text>
</comment>
<protein>
    <submittedName>
        <fullName evidence="14">Uncharacterized protein</fullName>
    </submittedName>
</protein>
<comment type="caution">
    <text evidence="14">The sequence shown here is derived from an EMBL/GenBank/DDBJ whole genome shotgun (WGS) entry which is preliminary data.</text>
</comment>
<dbReference type="CDD" id="cd09601">
    <property type="entry name" value="M1_APN-Q_like"/>
    <property type="match status" value="1"/>
</dbReference>
<dbReference type="InterPro" id="IPR042097">
    <property type="entry name" value="Aminopeptidase_N-like_N_sf"/>
</dbReference>
<evidence type="ECO:0000256" key="2">
    <source>
        <dbReference type="ARBA" id="ARBA00022438"/>
    </source>
</evidence>
<dbReference type="GO" id="GO:0070006">
    <property type="term" value="F:metalloaminopeptidase activity"/>
    <property type="evidence" value="ECO:0007669"/>
    <property type="project" value="TreeGrafter"/>
</dbReference>
<keyword evidence="11" id="KW-0472">Membrane</keyword>
<evidence type="ECO:0000256" key="3">
    <source>
        <dbReference type="ARBA" id="ARBA00022670"/>
    </source>
</evidence>
<dbReference type="GO" id="GO:0016020">
    <property type="term" value="C:membrane"/>
    <property type="evidence" value="ECO:0007669"/>
    <property type="project" value="TreeGrafter"/>
</dbReference>
<sequence>MEQFKGKPRLPKFAVPKRYDIRLKPDLIACKFAGSVDVDVDIVDDTTFIVLNAADLSVAPGSVHFKTRNSSQEFDPTKVEMVEEDEILVLEFAETLPMGMGVLSIGFEGTLNDKMKGFYKSTYELKGEKRNMAVTQFEPADARRCFPCWDEPACKVATVVAHELAHQWFGNLVTMEWWTHLWLNEGFATWVSYLATDSLFPEWKIWTQFLDESAEGLRLDGLSESHPIEVEINHAREIDEIFDAISYRKGASVIRMLQSYIGAECFQEGRETAWNWLKDNWDHISKTWGSGFLITRFVSAIVSPVATVVAHELAHQWFGNLVTMEWWTHLWLNEGFATWVSYLAADSLFPEWKIWTQFLVESTEGLRLDGLAESHPIEVEINHAREIDEIFDAISYRKGASVIRMLQSYLGAECFQDNWDHISKTWGSGTYELNGEKRNMAVTNFEPVDARRCFPCWDEPACKVLQNLFSHLFFSFYFLGASRSGFLLVLFCR</sequence>
<keyword evidence="15" id="KW-1185">Reference proteome</keyword>
<keyword evidence="3" id="KW-0645">Protease</keyword>
<keyword evidence="7" id="KW-0482">Metalloprotease</keyword>
<dbReference type="Proteomes" id="UP001415857">
    <property type="component" value="Unassembled WGS sequence"/>
</dbReference>
<dbReference type="EMBL" id="JBBPBK010000012">
    <property type="protein sequence ID" value="KAK9273621.1"/>
    <property type="molecule type" value="Genomic_DNA"/>
</dbReference>
<keyword evidence="6 9" id="KW-0862">Zinc</keyword>
<keyword evidence="5" id="KW-0378">Hydrolase</keyword>
<feature type="domain" description="Aminopeptidase N-like N-terminal" evidence="13">
    <location>
        <begin position="430"/>
        <end position="464"/>
    </location>
</feature>
<feature type="binding site" evidence="9">
    <location>
        <position position="311"/>
    </location>
    <ligand>
        <name>Zn(2+)</name>
        <dbReference type="ChEBI" id="CHEBI:29105"/>
        <note>catalytic</note>
    </ligand>
</feature>
<evidence type="ECO:0000256" key="1">
    <source>
        <dbReference type="ARBA" id="ARBA00010136"/>
    </source>
</evidence>
<feature type="binding site" evidence="9">
    <location>
        <position position="334"/>
    </location>
    <ligand>
        <name>Zn(2+)</name>
        <dbReference type="ChEBI" id="CHEBI:29105"/>
        <note>catalytic</note>
    </ligand>
</feature>
<reference evidence="14 15" key="1">
    <citation type="journal article" date="2024" name="Plant J.">
        <title>Genome sequences and population genomics reveal climatic adaptation and genomic divergence between two closely related sweetgum species.</title>
        <authorList>
            <person name="Xu W.Q."/>
            <person name="Ren C.Q."/>
            <person name="Zhang X.Y."/>
            <person name="Comes H.P."/>
            <person name="Liu X.H."/>
            <person name="Li Y.G."/>
            <person name="Kettle C.J."/>
            <person name="Jalonen R."/>
            <person name="Gaisberger H."/>
            <person name="Ma Y.Z."/>
            <person name="Qiu Y.X."/>
        </authorList>
    </citation>
    <scope>NUCLEOTIDE SEQUENCE [LARGE SCALE GENOMIC DNA]</scope>
    <source>
        <strain evidence="14">Hangzhou</strain>
    </source>
</reference>
<dbReference type="InterPro" id="IPR027268">
    <property type="entry name" value="Peptidase_M4/M1_CTD_sf"/>
</dbReference>
<evidence type="ECO:0000256" key="4">
    <source>
        <dbReference type="ARBA" id="ARBA00022723"/>
    </source>
</evidence>
<dbReference type="GO" id="GO:0006508">
    <property type="term" value="P:proteolysis"/>
    <property type="evidence" value="ECO:0007669"/>
    <property type="project" value="UniProtKB-KW"/>
</dbReference>
<dbReference type="PANTHER" id="PTHR11533:SF174">
    <property type="entry name" value="PUROMYCIN-SENSITIVE AMINOPEPTIDASE-RELATED"/>
    <property type="match status" value="1"/>
</dbReference>
<dbReference type="PRINTS" id="PR00756">
    <property type="entry name" value="ALADIPTASE"/>
</dbReference>
<dbReference type="Pfam" id="PF17900">
    <property type="entry name" value="Peptidase_M1_N"/>
    <property type="match status" value="1"/>
</dbReference>
<name>A0AAP0RA32_LIQFO</name>
<organism evidence="14 15">
    <name type="scientific">Liquidambar formosana</name>
    <name type="common">Formosan gum</name>
    <dbReference type="NCBI Taxonomy" id="63359"/>
    <lineage>
        <taxon>Eukaryota</taxon>
        <taxon>Viridiplantae</taxon>
        <taxon>Streptophyta</taxon>
        <taxon>Embryophyta</taxon>
        <taxon>Tracheophyta</taxon>
        <taxon>Spermatophyta</taxon>
        <taxon>Magnoliopsida</taxon>
        <taxon>eudicotyledons</taxon>
        <taxon>Gunneridae</taxon>
        <taxon>Pentapetalae</taxon>
        <taxon>Saxifragales</taxon>
        <taxon>Altingiaceae</taxon>
        <taxon>Liquidambar</taxon>
    </lineage>
</organism>
<evidence type="ECO:0000256" key="5">
    <source>
        <dbReference type="ARBA" id="ARBA00022801"/>
    </source>
</evidence>
<dbReference type="GO" id="GO:0005615">
    <property type="term" value="C:extracellular space"/>
    <property type="evidence" value="ECO:0007669"/>
    <property type="project" value="TreeGrafter"/>
</dbReference>
<evidence type="ECO:0000313" key="14">
    <source>
        <dbReference type="EMBL" id="KAK9273621.1"/>
    </source>
</evidence>
<dbReference type="InterPro" id="IPR050344">
    <property type="entry name" value="Peptidase_M1_aminopeptidases"/>
</dbReference>
<dbReference type="GO" id="GO:0008270">
    <property type="term" value="F:zinc ion binding"/>
    <property type="evidence" value="ECO:0007669"/>
    <property type="project" value="InterPro"/>
</dbReference>
<evidence type="ECO:0000259" key="12">
    <source>
        <dbReference type="Pfam" id="PF01433"/>
    </source>
</evidence>
<evidence type="ECO:0000256" key="7">
    <source>
        <dbReference type="ARBA" id="ARBA00023049"/>
    </source>
</evidence>
<feature type="active site" description="Proton acceptor" evidence="8">
    <location>
        <position position="312"/>
    </location>
</feature>
<dbReference type="InterPro" id="IPR034016">
    <property type="entry name" value="M1_APN-typ"/>
</dbReference>
<keyword evidence="11" id="KW-1133">Transmembrane helix</keyword>
<dbReference type="SUPFAM" id="SSF63737">
    <property type="entry name" value="Leukotriene A4 hydrolase N-terminal domain"/>
    <property type="match status" value="2"/>
</dbReference>
<evidence type="ECO:0000256" key="6">
    <source>
        <dbReference type="ARBA" id="ARBA00022833"/>
    </source>
</evidence>
<dbReference type="GO" id="GO:0043171">
    <property type="term" value="P:peptide catabolic process"/>
    <property type="evidence" value="ECO:0007669"/>
    <property type="project" value="TreeGrafter"/>
</dbReference>
<dbReference type="InterPro" id="IPR045357">
    <property type="entry name" value="Aminopeptidase_N-like_N"/>
</dbReference>
<feature type="binding site" evidence="9">
    <location>
        <position position="315"/>
    </location>
    <ligand>
        <name>Zn(2+)</name>
        <dbReference type="ChEBI" id="CHEBI:29105"/>
        <note>catalytic</note>
    </ligand>
</feature>
<feature type="transmembrane region" description="Helical" evidence="11">
    <location>
        <begin position="472"/>
        <end position="492"/>
    </location>
</feature>
<keyword evidence="4 9" id="KW-0479">Metal-binding</keyword>
<evidence type="ECO:0000256" key="9">
    <source>
        <dbReference type="PIRSR" id="PIRSR634016-3"/>
    </source>
</evidence>
<dbReference type="SUPFAM" id="SSF55486">
    <property type="entry name" value="Metalloproteases ('zincins'), catalytic domain"/>
    <property type="match status" value="2"/>
</dbReference>
<keyword evidence="2" id="KW-0031">Aminopeptidase</keyword>
<evidence type="ECO:0000256" key="10">
    <source>
        <dbReference type="PIRSR" id="PIRSR634016-4"/>
    </source>
</evidence>
<evidence type="ECO:0000313" key="15">
    <source>
        <dbReference type="Proteomes" id="UP001415857"/>
    </source>
</evidence>